<dbReference type="Gene3D" id="3.40.50.720">
    <property type="entry name" value="NAD(P)-binding Rossmann-like Domain"/>
    <property type="match status" value="1"/>
</dbReference>
<dbReference type="PANTHER" id="PTHR43103">
    <property type="entry name" value="NUCLEOSIDE-DIPHOSPHATE-SUGAR EPIMERASE"/>
    <property type="match status" value="1"/>
</dbReference>
<feature type="domain" description="NAD-dependent epimerase/dehydratase" evidence="4">
    <location>
        <begin position="3"/>
        <end position="220"/>
    </location>
</feature>
<dbReference type="RefSeq" id="WP_259857084.1">
    <property type="nucleotide sequence ID" value="NZ_BAAAST010000090.1"/>
</dbReference>
<dbReference type="InterPro" id="IPR036291">
    <property type="entry name" value="NAD(P)-bd_dom_sf"/>
</dbReference>
<reference evidence="5" key="2">
    <citation type="submission" date="2022-09" db="EMBL/GenBank/DDBJ databases">
        <title>Biosynthetic gene clusters of Dactylosporangioum fulvum.</title>
        <authorList>
            <person name="Caradec T."/>
        </authorList>
    </citation>
    <scope>NUCLEOTIDE SEQUENCE</scope>
    <source>
        <strain evidence="5">NRRL B-16292</strain>
    </source>
</reference>
<dbReference type="InterPro" id="IPR001509">
    <property type="entry name" value="Epimerase_deHydtase"/>
</dbReference>
<reference evidence="5" key="1">
    <citation type="submission" date="2021-04" db="EMBL/GenBank/DDBJ databases">
        <authorList>
            <person name="Hartkoorn R.C."/>
            <person name="Beaudoing E."/>
            <person name="Hot D."/>
        </authorList>
    </citation>
    <scope>NUCLEOTIDE SEQUENCE</scope>
    <source>
        <strain evidence="5">NRRL B-16292</strain>
    </source>
</reference>
<evidence type="ECO:0000256" key="3">
    <source>
        <dbReference type="ARBA" id="ARBA00023027"/>
    </source>
</evidence>
<keyword evidence="3" id="KW-0520">NAD</keyword>
<comment type="similarity">
    <text evidence="1">Belongs to the NAD(P)-dependent epimerase/dehydratase family.</text>
</comment>
<organism evidence="5 6">
    <name type="scientific">Dactylosporangium fulvum</name>
    <dbReference type="NCBI Taxonomy" id="53359"/>
    <lineage>
        <taxon>Bacteria</taxon>
        <taxon>Bacillati</taxon>
        <taxon>Actinomycetota</taxon>
        <taxon>Actinomycetes</taxon>
        <taxon>Micromonosporales</taxon>
        <taxon>Micromonosporaceae</taxon>
        <taxon>Dactylosporangium</taxon>
    </lineage>
</organism>
<evidence type="ECO:0000259" key="4">
    <source>
        <dbReference type="Pfam" id="PF01370"/>
    </source>
</evidence>
<evidence type="ECO:0000313" key="5">
    <source>
        <dbReference type="EMBL" id="UWP79385.1"/>
    </source>
</evidence>
<gene>
    <name evidence="5" type="ORF">Dfulv_29980</name>
</gene>
<protein>
    <submittedName>
        <fullName evidence="5">NAD(P)-dependent oxidoreductase</fullName>
    </submittedName>
</protein>
<dbReference type="PANTHER" id="PTHR43103:SF5">
    <property type="entry name" value="4-EPIMERASE, PUTATIVE (AFU_ORTHOLOGUE AFUA_7G00360)-RELATED"/>
    <property type="match status" value="1"/>
</dbReference>
<proteinExistence type="inferred from homology"/>
<keyword evidence="2" id="KW-0560">Oxidoreductase</keyword>
<dbReference type="EMBL" id="CP073720">
    <property type="protein sequence ID" value="UWP79385.1"/>
    <property type="molecule type" value="Genomic_DNA"/>
</dbReference>
<dbReference type="CDD" id="cd08946">
    <property type="entry name" value="SDR_e"/>
    <property type="match status" value="1"/>
</dbReference>
<dbReference type="Proteomes" id="UP001059617">
    <property type="component" value="Chromosome"/>
</dbReference>
<name>A0ABY5VQC8_9ACTN</name>
<evidence type="ECO:0000313" key="6">
    <source>
        <dbReference type="Proteomes" id="UP001059617"/>
    </source>
</evidence>
<evidence type="ECO:0000256" key="2">
    <source>
        <dbReference type="ARBA" id="ARBA00023002"/>
    </source>
</evidence>
<dbReference type="SUPFAM" id="SSF51735">
    <property type="entry name" value="NAD(P)-binding Rossmann-fold domains"/>
    <property type="match status" value="1"/>
</dbReference>
<keyword evidence="6" id="KW-1185">Reference proteome</keyword>
<dbReference type="Pfam" id="PF01370">
    <property type="entry name" value="Epimerase"/>
    <property type="match status" value="1"/>
</dbReference>
<evidence type="ECO:0000256" key="1">
    <source>
        <dbReference type="ARBA" id="ARBA00007637"/>
    </source>
</evidence>
<sequence length="282" mass="30271">MRIVVTGAGGNIGRAVVRRLASAGMSVVGLSLEPATLPVERLIVGSAGDPGTVADVFEGGADAVVHLAALPSPAFGTPLEVFGGNTRATFVVLEEAARRGVRRAVLASSYAMLGTAFSPHDLHPPYYPLDEQAPLQVEDPYALSKQVDEAIGSMVHRRYGMDVVAMRFPFTGDWDRLEEQAKRVRDDASAMARDSWAYLHVDDAAEAVRLAVSRPVTGFHPVFLAAAETMAPWPTEELIRRHHPDTPIRAPIPGRATPIDTTAIETLLGFRPTHVLQITANG</sequence>
<accession>A0ABY5VQC8</accession>